<dbReference type="InterPro" id="IPR036282">
    <property type="entry name" value="Glutathione-S-Trfase_C_sf"/>
</dbReference>
<dbReference type="Pfam" id="PF13409">
    <property type="entry name" value="GST_N_2"/>
    <property type="match status" value="1"/>
</dbReference>
<feature type="region of interest" description="Disordered" evidence="1">
    <location>
        <begin position="49"/>
        <end position="86"/>
    </location>
</feature>
<feature type="domain" description="GST N-terminal" evidence="2">
    <location>
        <begin position="188"/>
        <end position="269"/>
    </location>
</feature>
<dbReference type="PANTHER" id="PTHR43968:SF14">
    <property type="entry name" value="GLUTATHIONE S-TRANSFERASE"/>
    <property type="match status" value="1"/>
</dbReference>
<dbReference type="PhylomeDB" id="R7QLM8"/>
<dbReference type="Gene3D" id="1.20.1050.10">
    <property type="match status" value="1"/>
</dbReference>
<dbReference type="Gene3D" id="3.40.30.10">
    <property type="entry name" value="Glutaredoxin"/>
    <property type="match status" value="1"/>
</dbReference>
<dbReference type="InterPro" id="IPR036249">
    <property type="entry name" value="Thioredoxin-like_sf"/>
</dbReference>
<dbReference type="InterPro" id="IPR004045">
    <property type="entry name" value="Glutathione_S-Trfase_N"/>
</dbReference>
<protein>
    <recommendedName>
        <fullName evidence="2">GST N-terminal domain-containing protein</fullName>
    </recommendedName>
</protein>
<dbReference type="SUPFAM" id="SSF47616">
    <property type="entry name" value="GST C-terminal domain-like"/>
    <property type="match status" value="1"/>
</dbReference>
<dbReference type="EMBL" id="HG002031">
    <property type="protein sequence ID" value="CDF39407.1"/>
    <property type="molecule type" value="Genomic_DNA"/>
</dbReference>
<dbReference type="GeneID" id="17327037"/>
<dbReference type="PROSITE" id="PS50404">
    <property type="entry name" value="GST_NTER"/>
    <property type="match status" value="1"/>
</dbReference>
<dbReference type="InterPro" id="IPR040079">
    <property type="entry name" value="Glutathione_S-Trfase"/>
</dbReference>
<dbReference type="Proteomes" id="UP000012073">
    <property type="component" value="Unassembled WGS sequence"/>
</dbReference>
<accession>R7QLM8</accession>
<dbReference type="STRING" id="2769.R7QLM8"/>
<dbReference type="SFLD" id="SFLDS00019">
    <property type="entry name" value="Glutathione_Transferase_(cytos"/>
    <property type="match status" value="1"/>
</dbReference>
<dbReference type="Gramene" id="CDF39407">
    <property type="protein sequence ID" value="CDF39407"/>
    <property type="gene ID" value="CHC_T00006560001"/>
</dbReference>
<dbReference type="CDD" id="cd00570">
    <property type="entry name" value="GST_N_family"/>
    <property type="match status" value="1"/>
</dbReference>
<dbReference type="KEGG" id="ccp:CHC_T00006560001"/>
<keyword evidence="4" id="KW-1185">Reference proteome</keyword>
<dbReference type="SUPFAM" id="SSF52833">
    <property type="entry name" value="Thioredoxin-like"/>
    <property type="match status" value="1"/>
</dbReference>
<evidence type="ECO:0000313" key="4">
    <source>
        <dbReference type="Proteomes" id="UP000012073"/>
    </source>
</evidence>
<dbReference type="GO" id="GO:0005737">
    <property type="term" value="C:cytoplasm"/>
    <property type="evidence" value="ECO:0007669"/>
    <property type="project" value="TreeGrafter"/>
</dbReference>
<dbReference type="OrthoDB" id="3918at2759"/>
<evidence type="ECO:0000313" key="3">
    <source>
        <dbReference type="EMBL" id="CDF39407.1"/>
    </source>
</evidence>
<sequence>MKEADGIPWSALVQAYYLPRSRDNCCIKLAAAATKRYSSTTATRPALRLSIIPPPRRSLSDRPRPNWWPRSSKKTTEKPKYRFPVPPPSHRLPAFRHLHSTPTAPRSRITSSLPAPAQRFNAGATLRPLLLPPGHAPSVSAPVPAAPWEKLLARASPDDFVNGPNLISPTKERESLRLFSQKDADVRLVLYRDHACWCPYCHKVQLLLEAKKVPYMVKKVNMSCYGSKPAEFLKIVPTGLLPVIQLDGTIITESMDIMFLLEDTFQTPYRQMIPVDDNDMMQAFHRYMRLERVFTGSWLGALRGAMSSLGRGLEPVNHTLDLIETCLGDFEGSFFYPGPEPSFVDINFSTIFERARSSLKFWRNLELADGRPNLRRWFAAWDAWEPATYLQSDDWTHIGALPPQIGPVSFLRTRSPVSLAVETARSKHVLNDGHEGAQHRKQAANAICRNHAAVTKDAMRGVKGCPDEFHSVTDFAFRVLSEVLLDPSKLEEAEIRVRETVKTEEWVMLGHALRFERVRCCSPRDMPIRAMEQFCGAINWMLRTIEQEL</sequence>
<evidence type="ECO:0000256" key="1">
    <source>
        <dbReference type="SAM" id="MobiDB-lite"/>
    </source>
</evidence>
<dbReference type="Pfam" id="PF13410">
    <property type="entry name" value="GST_C_2"/>
    <property type="match status" value="1"/>
</dbReference>
<dbReference type="AlphaFoldDB" id="R7QLM8"/>
<name>R7QLM8_CHOCR</name>
<dbReference type="OMA" id="PQMGGCW"/>
<dbReference type="PROSITE" id="PS51354">
    <property type="entry name" value="GLUTAREDOXIN_2"/>
    <property type="match status" value="1"/>
</dbReference>
<dbReference type="InterPro" id="IPR050983">
    <property type="entry name" value="GST_Omega/HSP26"/>
</dbReference>
<gene>
    <name evidence="3" type="ORF">CHC_T00006560001</name>
</gene>
<dbReference type="PANTHER" id="PTHR43968">
    <property type="match status" value="1"/>
</dbReference>
<evidence type="ECO:0000259" key="2">
    <source>
        <dbReference type="PROSITE" id="PS50404"/>
    </source>
</evidence>
<proteinExistence type="predicted"/>
<dbReference type="RefSeq" id="XP_005719318.1">
    <property type="nucleotide sequence ID" value="XM_005719261.1"/>
</dbReference>
<organism evidence="3 4">
    <name type="scientific">Chondrus crispus</name>
    <name type="common">Carrageen Irish moss</name>
    <name type="synonym">Polymorpha crispa</name>
    <dbReference type="NCBI Taxonomy" id="2769"/>
    <lineage>
        <taxon>Eukaryota</taxon>
        <taxon>Rhodophyta</taxon>
        <taxon>Florideophyceae</taxon>
        <taxon>Rhodymeniophycidae</taxon>
        <taxon>Gigartinales</taxon>
        <taxon>Gigartinaceae</taxon>
        <taxon>Chondrus</taxon>
    </lineage>
</organism>
<reference evidence="4" key="1">
    <citation type="journal article" date="2013" name="Proc. Natl. Acad. Sci. U.S.A.">
        <title>Genome structure and metabolic features in the red seaweed Chondrus crispus shed light on evolution of the Archaeplastida.</title>
        <authorList>
            <person name="Collen J."/>
            <person name="Porcel B."/>
            <person name="Carre W."/>
            <person name="Ball S.G."/>
            <person name="Chaparro C."/>
            <person name="Tonon T."/>
            <person name="Barbeyron T."/>
            <person name="Michel G."/>
            <person name="Noel B."/>
            <person name="Valentin K."/>
            <person name="Elias M."/>
            <person name="Artiguenave F."/>
            <person name="Arun A."/>
            <person name="Aury J.M."/>
            <person name="Barbosa-Neto J.F."/>
            <person name="Bothwell J.H."/>
            <person name="Bouget F.Y."/>
            <person name="Brillet L."/>
            <person name="Cabello-Hurtado F."/>
            <person name="Capella-Gutierrez S."/>
            <person name="Charrier B."/>
            <person name="Cladiere L."/>
            <person name="Cock J.M."/>
            <person name="Coelho S.M."/>
            <person name="Colleoni C."/>
            <person name="Czjzek M."/>
            <person name="Da Silva C."/>
            <person name="Delage L."/>
            <person name="Denoeud F."/>
            <person name="Deschamps P."/>
            <person name="Dittami S.M."/>
            <person name="Gabaldon T."/>
            <person name="Gachon C.M."/>
            <person name="Groisillier A."/>
            <person name="Herve C."/>
            <person name="Jabbari K."/>
            <person name="Katinka M."/>
            <person name="Kloareg B."/>
            <person name="Kowalczyk N."/>
            <person name="Labadie K."/>
            <person name="Leblanc C."/>
            <person name="Lopez P.J."/>
            <person name="McLachlan D.H."/>
            <person name="Meslet-Cladiere L."/>
            <person name="Moustafa A."/>
            <person name="Nehr Z."/>
            <person name="Nyvall Collen P."/>
            <person name="Panaud O."/>
            <person name="Partensky F."/>
            <person name="Poulain J."/>
            <person name="Rensing S.A."/>
            <person name="Rousvoal S."/>
            <person name="Samson G."/>
            <person name="Symeonidi A."/>
            <person name="Weissenbach J."/>
            <person name="Zambounis A."/>
            <person name="Wincker P."/>
            <person name="Boyen C."/>
        </authorList>
    </citation>
    <scope>NUCLEOTIDE SEQUENCE [LARGE SCALE GENOMIC DNA]</scope>
    <source>
        <strain evidence="4">cv. Stackhouse</strain>
    </source>
</reference>